<feature type="transmembrane region" description="Helical" evidence="1">
    <location>
        <begin position="170"/>
        <end position="190"/>
    </location>
</feature>
<feature type="transmembrane region" description="Helical" evidence="1">
    <location>
        <begin position="143"/>
        <end position="163"/>
    </location>
</feature>
<feature type="transmembrane region" description="Helical" evidence="1">
    <location>
        <begin position="417"/>
        <end position="446"/>
    </location>
</feature>
<evidence type="ECO:0000313" key="3">
    <source>
        <dbReference type="EMBL" id="MCF4142254.1"/>
    </source>
</evidence>
<evidence type="ECO:0000256" key="1">
    <source>
        <dbReference type="SAM" id="Phobius"/>
    </source>
</evidence>
<dbReference type="EMBL" id="JAKGUD010000004">
    <property type="protein sequence ID" value="MCF4142254.1"/>
    <property type="molecule type" value="Genomic_DNA"/>
</dbReference>
<dbReference type="PANTHER" id="PTHR35342:SF5">
    <property type="entry name" value="TRICARBOXYLIC TRANSPORT PROTEIN"/>
    <property type="match status" value="1"/>
</dbReference>
<feature type="transmembrane region" description="Helical" evidence="1">
    <location>
        <begin position="21"/>
        <end position="50"/>
    </location>
</feature>
<protein>
    <submittedName>
        <fullName evidence="3">Tripartite tricarboxylate transporter permease</fullName>
    </submittedName>
</protein>
<feature type="transmembrane region" description="Helical" evidence="1">
    <location>
        <begin position="113"/>
        <end position="137"/>
    </location>
</feature>
<feature type="transmembrane region" description="Helical" evidence="1">
    <location>
        <begin position="394"/>
        <end position="410"/>
    </location>
</feature>
<accession>A0ABS9ENH4</accession>
<feature type="transmembrane region" description="Helical" evidence="1">
    <location>
        <begin position="196"/>
        <end position="217"/>
    </location>
</feature>
<name>A0ABS9ENH4_9BACT</name>
<feature type="transmembrane region" description="Helical" evidence="1">
    <location>
        <begin position="363"/>
        <end position="388"/>
    </location>
</feature>
<feature type="transmembrane region" description="Helical" evidence="1">
    <location>
        <begin position="473"/>
        <end position="491"/>
    </location>
</feature>
<keyword evidence="1" id="KW-1133">Transmembrane helix</keyword>
<comment type="caution">
    <text evidence="3">The sequence shown here is derived from an EMBL/GenBank/DDBJ whole genome shotgun (WGS) entry which is preliminary data.</text>
</comment>
<dbReference type="PANTHER" id="PTHR35342">
    <property type="entry name" value="TRICARBOXYLIC TRANSPORT PROTEIN"/>
    <property type="match status" value="1"/>
</dbReference>
<dbReference type="Proteomes" id="UP001200430">
    <property type="component" value="Unassembled WGS sequence"/>
</dbReference>
<sequence>MDIVSSLNIGIHAFFSDITVFPLLVSGVIMGLIFGCIPGLTAALGVSLILPLTYMMTPIQGISTLIGIYVGGISGGLYGAVLLNIPGTSASIVTCFDGTPLAKKGRAAEALSMGVFASFVGGTFSMVVLVTIAPMLAKAALIFGPWEYTALGIMGLSVVVSLASKDMTKGLIAAVVGIFLAMAGMDPVMGVTRFTFGIWQLDSGFPTLATLMGFFALGEMLTQVRSMSTGEPQFNPMQKKVSIIPSWTDIAQSKTALWVGSLIGTLIGILPGVGQSTASMIAYSQVKNLSKHPEEFGNGCIEGVAVSESANNAVNGGAMIPMMTLGIPGDLVTSILMGGLVIHGLQPGPLMFRMNADIVGSMFIAYALSNFVMVIVALVLVRVFVRLLKVPAKILYPVILIMCILGTFSVNNRIFDIWVLLGAGTFGYFFTNSGFSLPPLILGYILGPIVESNFRTAIISSGGNLSDLAGRPIALVIFVISVLFIIMPLVSTRRKRMRISRCPE</sequence>
<feature type="transmembrane region" description="Helical" evidence="1">
    <location>
        <begin position="256"/>
        <end position="274"/>
    </location>
</feature>
<feature type="transmembrane region" description="Helical" evidence="1">
    <location>
        <begin position="62"/>
        <end position="83"/>
    </location>
</feature>
<feature type="domain" description="DUF112" evidence="2">
    <location>
        <begin position="24"/>
        <end position="442"/>
    </location>
</feature>
<reference evidence="3 4" key="1">
    <citation type="submission" date="2022-01" db="EMBL/GenBank/DDBJ databases">
        <title>Dethiosulfovibrio faecalis sp. nov., a novel proteolytic, non-sulfur-reducing bacterium isolated from a marine aquaculture solid waste bioreactor.</title>
        <authorList>
            <person name="Grabowski S."/>
            <person name="Apolinario E."/>
            <person name="Schneider N."/>
            <person name="Marshall C.W."/>
            <person name="Sowers K.R."/>
        </authorList>
    </citation>
    <scope>NUCLEOTIDE SEQUENCE [LARGE SCALE GENOMIC DNA]</scope>
    <source>
        <strain evidence="3 4">DSM 12537</strain>
    </source>
</reference>
<dbReference type="InterPro" id="IPR002823">
    <property type="entry name" value="DUF112_TM"/>
</dbReference>
<gene>
    <name evidence="3" type="ORF">L2W38_05460</name>
</gene>
<keyword evidence="1" id="KW-0812">Transmembrane</keyword>
<evidence type="ECO:0000313" key="4">
    <source>
        <dbReference type="Proteomes" id="UP001200430"/>
    </source>
</evidence>
<keyword evidence="4" id="KW-1185">Reference proteome</keyword>
<keyword evidence="1" id="KW-0472">Membrane</keyword>
<feature type="transmembrane region" description="Helical" evidence="1">
    <location>
        <begin position="318"/>
        <end position="342"/>
    </location>
</feature>
<organism evidence="3 4">
    <name type="scientific">Dethiosulfovibrio marinus</name>
    <dbReference type="NCBI Taxonomy" id="133532"/>
    <lineage>
        <taxon>Bacteria</taxon>
        <taxon>Thermotogati</taxon>
        <taxon>Synergistota</taxon>
        <taxon>Synergistia</taxon>
        <taxon>Synergistales</taxon>
        <taxon>Dethiosulfovibrionaceae</taxon>
        <taxon>Dethiosulfovibrio</taxon>
    </lineage>
</organism>
<dbReference type="Pfam" id="PF01970">
    <property type="entry name" value="TctA"/>
    <property type="match status" value="1"/>
</dbReference>
<dbReference type="RefSeq" id="WP_236099011.1">
    <property type="nucleotide sequence ID" value="NZ_JAKGUD010000004.1"/>
</dbReference>
<evidence type="ECO:0000259" key="2">
    <source>
        <dbReference type="Pfam" id="PF01970"/>
    </source>
</evidence>
<proteinExistence type="predicted"/>